<evidence type="ECO:0000256" key="1">
    <source>
        <dbReference type="ARBA" id="ARBA00022679"/>
    </source>
</evidence>
<sequence>MRVVVTLARLIAATTPVLIGCAYALGMGVRGPLWGPGAVVGVVFPAVGAFLLAHRPRLWAAWLLWGGGTVIACYEVLRQIAHWAYACGHVEAAATIGWVCSWLGQFGMYQLLGVLFLYPDGHLPSPRWRPLLVAAAWLPVLPAVYVAVAPGPVGPGSAPNPFAWQALQPLHGIAHPLRHLGWLIPMACGVVALTLRYRRGTQDIRRQILWAAYPGSLLVATELLRADVPVLRAFQAVVLLALPVAIAVGLMRYRLRDIDLIINRTLVYGLLVAAIGALYFGLTGVSELLGASGAGSPGFAGLVGAFAAGALFHPLRGRLQRGVDRLLRVERNPYLLADRLSRTVQEAPGPSEALSTAVATVRETLRVPGAAVEVAGDSSGPRVYRDGELGERPYSVPLVWQGEPVGRMLVARPDTLRHRIDARLLGTLAVHLADVAHAVRLTADLQRSRERILATREEERRRLRRDLHDGLGPTLASLAMSLDAARITLNRDPDKVEPLLADLRERLATTIGDIRDLVDGLRPPALDDLGLVAAITALAERCTGRVDVRFEGDPTGLPAAVEVAAYRIVQEALTNIQRHARAPTAQVRLRRDTDLHITVSDTGVGLPNRLRAGVGLGSMRERAAELGGSFAIRTRSSGGTVVTARLPLRSQDPQPSRATVPGAVPHETVNPS</sequence>
<feature type="transmembrane region" description="Helical" evidence="5">
    <location>
        <begin position="179"/>
        <end position="196"/>
    </location>
</feature>
<feature type="transmembrane region" description="Helical" evidence="5">
    <location>
        <begin position="93"/>
        <end position="118"/>
    </location>
</feature>
<keyword evidence="3" id="KW-0902">Two-component regulatory system</keyword>
<dbReference type="PROSITE" id="PS51257">
    <property type="entry name" value="PROKAR_LIPOPROTEIN"/>
    <property type="match status" value="1"/>
</dbReference>
<reference evidence="7 8" key="1">
    <citation type="submission" date="2020-08" db="EMBL/GenBank/DDBJ databases">
        <title>Sequencing the genomes of 1000 actinobacteria strains.</title>
        <authorList>
            <person name="Klenk H.-P."/>
        </authorList>
    </citation>
    <scope>NUCLEOTIDE SEQUENCE [LARGE SCALE GENOMIC DNA]</scope>
    <source>
        <strain evidence="7 8">DSM 45823</strain>
    </source>
</reference>
<protein>
    <submittedName>
        <fullName evidence="7">Signal transduction histidine kinase</fullName>
    </submittedName>
</protein>
<keyword evidence="8" id="KW-1185">Reference proteome</keyword>
<evidence type="ECO:0000259" key="6">
    <source>
        <dbReference type="SMART" id="SM00387"/>
    </source>
</evidence>
<evidence type="ECO:0000256" key="2">
    <source>
        <dbReference type="ARBA" id="ARBA00022777"/>
    </source>
</evidence>
<evidence type="ECO:0000256" key="4">
    <source>
        <dbReference type="SAM" id="MobiDB-lite"/>
    </source>
</evidence>
<keyword evidence="5" id="KW-0472">Membrane</keyword>
<dbReference type="EMBL" id="JACJII010000001">
    <property type="protein sequence ID" value="MBA9004257.1"/>
    <property type="molecule type" value="Genomic_DNA"/>
</dbReference>
<name>A0A7W3MYI9_9ACTN</name>
<organism evidence="7 8">
    <name type="scientific">Thermomonospora cellulosilytica</name>
    <dbReference type="NCBI Taxonomy" id="1411118"/>
    <lineage>
        <taxon>Bacteria</taxon>
        <taxon>Bacillati</taxon>
        <taxon>Actinomycetota</taxon>
        <taxon>Actinomycetes</taxon>
        <taxon>Streptosporangiales</taxon>
        <taxon>Thermomonosporaceae</taxon>
        <taxon>Thermomonospora</taxon>
    </lineage>
</organism>
<keyword evidence="1" id="KW-0808">Transferase</keyword>
<dbReference type="Pfam" id="PF02518">
    <property type="entry name" value="HATPase_c"/>
    <property type="match status" value="1"/>
</dbReference>
<dbReference type="Proteomes" id="UP000539313">
    <property type="component" value="Unassembled WGS sequence"/>
</dbReference>
<dbReference type="InterPro" id="IPR050482">
    <property type="entry name" value="Sensor_HK_TwoCompSys"/>
</dbReference>
<keyword evidence="5" id="KW-0812">Transmembrane</keyword>
<dbReference type="InterPro" id="IPR011712">
    <property type="entry name" value="Sig_transdc_His_kin_sub3_dim/P"/>
</dbReference>
<evidence type="ECO:0000313" key="8">
    <source>
        <dbReference type="Proteomes" id="UP000539313"/>
    </source>
</evidence>
<evidence type="ECO:0000256" key="3">
    <source>
        <dbReference type="ARBA" id="ARBA00023012"/>
    </source>
</evidence>
<feature type="transmembrane region" description="Helical" evidence="5">
    <location>
        <begin position="288"/>
        <end position="312"/>
    </location>
</feature>
<feature type="transmembrane region" description="Helical" evidence="5">
    <location>
        <begin position="130"/>
        <end position="148"/>
    </location>
</feature>
<dbReference type="Gene3D" id="1.20.5.1930">
    <property type="match status" value="1"/>
</dbReference>
<accession>A0A7W3MYI9</accession>
<dbReference type="RefSeq" id="WP_246442178.1">
    <property type="nucleotide sequence ID" value="NZ_JACJII010000001.1"/>
</dbReference>
<feature type="transmembrane region" description="Helical" evidence="5">
    <location>
        <begin position="265"/>
        <end position="282"/>
    </location>
</feature>
<evidence type="ECO:0000256" key="5">
    <source>
        <dbReference type="SAM" id="Phobius"/>
    </source>
</evidence>
<feature type="domain" description="Histidine kinase/HSP90-like ATPase" evidence="6">
    <location>
        <begin position="560"/>
        <end position="650"/>
    </location>
</feature>
<dbReference type="GO" id="GO:0000155">
    <property type="term" value="F:phosphorelay sensor kinase activity"/>
    <property type="evidence" value="ECO:0007669"/>
    <property type="project" value="InterPro"/>
</dbReference>
<dbReference type="PANTHER" id="PTHR24421">
    <property type="entry name" value="NITRATE/NITRITE SENSOR PROTEIN NARX-RELATED"/>
    <property type="match status" value="1"/>
</dbReference>
<feature type="transmembrane region" description="Helical" evidence="5">
    <location>
        <begin position="232"/>
        <end position="253"/>
    </location>
</feature>
<comment type="caution">
    <text evidence="7">The sequence shown here is derived from an EMBL/GenBank/DDBJ whole genome shotgun (WGS) entry which is preliminary data.</text>
</comment>
<keyword evidence="5" id="KW-1133">Transmembrane helix</keyword>
<keyword evidence="2 7" id="KW-0418">Kinase</keyword>
<dbReference type="InterPro" id="IPR003594">
    <property type="entry name" value="HATPase_dom"/>
</dbReference>
<dbReference type="CDD" id="cd16917">
    <property type="entry name" value="HATPase_UhpB-NarQ-NarX-like"/>
    <property type="match status" value="1"/>
</dbReference>
<dbReference type="InterPro" id="IPR036890">
    <property type="entry name" value="HATPase_C_sf"/>
</dbReference>
<gene>
    <name evidence="7" type="ORF">HNR21_003139</name>
</gene>
<dbReference type="AlphaFoldDB" id="A0A7W3MYI9"/>
<evidence type="ECO:0000313" key="7">
    <source>
        <dbReference type="EMBL" id="MBA9004257.1"/>
    </source>
</evidence>
<dbReference type="SMART" id="SM00387">
    <property type="entry name" value="HATPase_c"/>
    <property type="match status" value="1"/>
</dbReference>
<feature type="region of interest" description="Disordered" evidence="4">
    <location>
        <begin position="648"/>
        <end position="672"/>
    </location>
</feature>
<feature type="transmembrane region" description="Helical" evidence="5">
    <location>
        <begin position="34"/>
        <end position="53"/>
    </location>
</feature>
<dbReference type="Pfam" id="PF07730">
    <property type="entry name" value="HisKA_3"/>
    <property type="match status" value="1"/>
</dbReference>
<proteinExistence type="predicted"/>
<dbReference type="GO" id="GO:0046983">
    <property type="term" value="F:protein dimerization activity"/>
    <property type="evidence" value="ECO:0007669"/>
    <property type="project" value="InterPro"/>
</dbReference>
<dbReference type="GO" id="GO:0016020">
    <property type="term" value="C:membrane"/>
    <property type="evidence" value="ECO:0007669"/>
    <property type="project" value="InterPro"/>
</dbReference>
<feature type="transmembrane region" description="Helical" evidence="5">
    <location>
        <begin position="60"/>
        <end position="81"/>
    </location>
</feature>
<dbReference type="Gene3D" id="3.30.565.10">
    <property type="entry name" value="Histidine kinase-like ATPase, C-terminal domain"/>
    <property type="match status" value="1"/>
</dbReference>
<dbReference type="SUPFAM" id="SSF55874">
    <property type="entry name" value="ATPase domain of HSP90 chaperone/DNA topoisomerase II/histidine kinase"/>
    <property type="match status" value="1"/>
</dbReference>